<dbReference type="GO" id="GO:0005739">
    <property type="term" value="C:mitochondrion"/>
    <property type="evidence" value="ECO:0007669"/>
    <property type="project" value="EnsemblFungi"/>
</dbReference>
<reference evidence="8" key="1">
    <citation type="submission" date="2020-03" db="EMBL/GenBank/DDBJ databases">
        <title>FDA dAtabase for Regulatory Grade micrObial Sequences (FDA-ARGOS): Supporting development and validation of Infectious Disease Dx tests.</title>
        <authorList>
            <person name="Campos J."/>
            <person name="Goldberg B."/>
            <person name="Tallon L."/>
            <person name="Sadzewicz L."/>
            <person name="Vavikolanu K."/>
            <person name="Mehta A."/>
            <person name="Aluvathingal J."/>
            <person name="Nadendla S."/>
            <person name="Nandy P."/>
            <person name="Geyer C."/>
            <person name="Yan Y."/>
            <person name="Sichtig H."/>
        </authorList>
    </citation>
    <scope>NUCLEOTIDE SEQUENCE [LARGE SCALE GENOMIC DNA]</scope>
    <source>
        <strain evidence="8">FDAARGOS_652</strain>
    </source>
</reference>
<dbReference type="Gene3D" id="3.40.50.12230">
    <property type="match status" value="1"/>
</dbReference>
<feature type="domain" description="Formyl transferase C-terminal" evidence="7">
    <location>
        <begin position="229"/>
        <end position="338"/>
    </location>
</feature>
<dbReference type="PANTHER" id="PTHR11138:SF5">
    <property type="entry name" value="METHIONYL-TRNA FORMYLTRANSFERASE, MITOCHONDRIAL"/>
    <property type="match status" value="1"/>
</dbReference>
<comment type="similarity">
    <text evidence="1">Belongs to the Fmt family.</text>
</comment>
<organism evidence="8 9">
    <name type="scientific">Candida parapsilosis</name>
    <name type="common">Yeast</name>
    <dbReference type="NCBI Taxonomy" id="5480"/>
    <lineage>
        <taxon>Eukaryota</taxon>
        <taxon>Fungi</taxon>
        <taxon>Dikarya</taxon>
        <taxon>Ascomycota</taxon>
        <taxon>Saccharomycotina</taxon>
        <taxon>Pichiomycetes</taxon>
        <taxon>Debaryomycetaceae</taxon>
        <taxon>Candida/Lodderomyces clade</taxon>
        <taxon>Candida</taxon>
    </lineage>
</organism>
<feature type="domain" description="Formyl transferase N-terminal" evidence="6">
    <location>
        <begin position="23"/>
        <end position="206"/>
    </location>
</feature>
<dbReference type="EC" id="2.1.2.9" evidence="2"/>
<evidence type="ECO:0000313" key="9">
    <source>
        <dbReference type="Proteomes" id="UP000590412"/>
    </source>
</evidence>
<dbReference type="OrthoDB" id="10268103at2759"/>
<dbReference type="NCBIfam" id="TIGR00460">
    <property type="entry name" value="fmt"/>
    <property type="match status" value="1"/>
</dbReference>
<evidence type="ECO:0000256" key="5">
    <source>
        <dbReference type="ARBA" id="ARBA00022917"/>
    </source>
</evidence>
<evidence type="ECO:0000256" key="1">
    <source>
        <dbReference type="ARBA" id="ARBA00010699"/>
    </source>
</evidence>
<dbReference type="InterPro" id="IPR002376">
    <property type="entry name" value="Formyl_transf_N"/>
</dbReference>
<keyword evidence="4" id="KW-0808">Transferase</keyword>
<dbReference type="Pfam" id="PF00551">
    <property type="entry name" value="Formyl_trans_N"/>
    <property type="match status" value="1"/>
</dbReference>
<evidence type="ECO:0000313" key="8">
    <source>
        <dbReference type="EMBL" id="KAF6048762.1"/>
    </source>
</evidence>
<dbReference type="AlphaFoldDB" id="A0A8X7NJR1"/>
<evidence type="ECO:0000256" key="4">
    <source>
        <dbReference type="ARBA" id="ARBA00022679"/>
    </source>
</evidence>
<dbReference type="InterPro" id="IPR005793">
    <property type="entry name" value="Formyl_trans_C"/>
</dbReference>
<dbReference type="Pfam" id="PF02911">
    <property type="entry name" value="Formyl_trans_C"/>
    <property type="match status" value="1"/>
</dbReference>
<dbReference type="InterPro" id="IPR041711">
    <property type="entry name" value="Met-tRNA-FMT_N"/>
</dbReference>
<proteinExistence type="inferred from homology"/>
<dbReference type="Proteomes" id="UP000590412">
    <property type="component" value="Unassembled WGS sequence"/>
</dbReference>
<evidence type="ECO:0000259" key="7">
    <source>
        <dbReference type="Pfam" id="PF02911"/>
    </source>
</evidence>
<evidence type="ECO:0000256" key="2">
    <source>
        <dbReference type="ARBA" id="ARBA00012261"/>
    </source>
</evidence>
<sequence>MKLLHSYSRIFQRSLHYKYDPLNIAFFGSGKFSVASLNKILDLQKRCPEKISTIKVITRTIKPSGRYMKTFSELPASEFAIKHNIPILRADSSNDILQLVESNDFNLTIAVSYGKLIPAAFLNNCKYGGLNVHPSLLPKYSGSSPIQYALLNDDKTTGVTVQTLHPTKFDHGNIVAQSEEMEIDDADDFDSLSERLAQRGGVLVSDVIDKGLFLDACVPNTYQRSLAPKIDKSKSQALWRSYTARHIKRLYDALGPVYTFINTRTKKKGRLVEEKKRVILSSLTEMDRERNDIQLHQPGDFTLAKDGLCIKCREGLILVQKIKLQTRANESPEKFMGSYQKTVGDTPQHFID</sequence>
<accession>A0A8X7NJR1</accession>
<gene>
    <name evidence="8" type="ORF">FOB60_004146</name>
</gene>
<dbReference type="EMBL" id="JABWAB010000006">
    <property type="protein sequence ID" value="KAF6048762.1"/>
    <property type="molecule type" value="Genomic_DNA"/>
</dbReference>
<dbReference type="InterPro" id="IPR005794">
    <property type="entry name" value="Fmt"/>
</dbReference>
<dbReference type="GO" id="GO:0004479">
    <property type="term" value="F:methionyl-tRNA formyltransferase activity"/>
    <property type="evidence" value="ECO:0007669"/>
    <property type="project" value="UniProtKB-EC"/>
</dbReference>
<dbReference type="PANTHER" id="PTHR11138">
    <property type="entry name" value="METHIONYL-TRNA FORMYLTRANSFERASE"/>
    <property type="match status" value="1"/>
</dbReference>
<dbReference type="CDD" id="cd08646">
    <property type="entry name" value="FMT_core_Met-tRNA-FMT_N"/>
    <property type="match status" value="1"/>
</dbReference>
<protein>
    <recommendedName>
        <fullName evidence="3">Methionyl-tRNA formyltransferase, mitochondrial</fullName>
        <ecNumber evidence="2">2.1.2.9</ecNumber>
    </recommendedName>
</protein>
<name>A0A8X7NJR1_CANPA</name>
<evidence type="ECO:0000256" key="3">
    <source>
        <dbReference type="ARBA" id="ARBA00014185"/>
    </source>
</evidence>
<evidence type="ECO:0000259" key="6">
    <source>
        <dbReference type="Pfam" id="PF00551"/>
    </source>
</evidence>
<dbReference type="SUPFAM" id="SSF53328">
    <property type="entry name" value="Formyltransferase"/>
    <property type="match status" value="1"/>
</dbReference>
<dbReference type="InterPro" id="IPR036477">
    <property type="entry name" value="Formyl_transf_N_sf"/>
</dbReference>
<comment type="caution">
    <text evidence="8">The sequence shown here is derived from an EMBL/GenBank/DDBJ whole genome shotgun (WGS) entry which is preliminary data.</text>
</comment>
<keyword evidence="5" id="KW-0648">Protein biosynthesis</keyword>